<feature type="domain" description="C2H2-type" evidence="15">
    <location>
        <begin position="354"/>
        <end position="382"/>
    </location>
</feature>
<dbReference type="PANTHER" id="PTHR24379:SF121">
    <property type="entry name" value="C2H2-TYPE DOMAIN-CONTAINING PROTEIN"/>
    <property type="match status" value="1"/>
</dbReference>
<keyword evidence="5 13" id="KW-0863">Zinc-finger</keyword>
<dbReference type="Proteomes" id="UP001178461">
    <property type="component" value="Chromosome 6"/>
</dbReference>
<dbReference type="FunFam" id="3.30.160.60:FF:000222">
    <property type="entry name" value="Putative transcriptional repressor ctcf"/>
    <property type="match status" value="1"/>
</dbReference>
<feature type="domain" description="C2H2-type" evidence="15">
    <location>
        <begin position="439"/>
        <end position="467"/>
    </location>
</feature>
<evidence type="ECO:0000256" key="11">
    <source>
        <dbReference type="ARBA" id="ARBA00061457"/>
    </source>
</evidence>
<keyword evidence="4" id="KW-0677">Repeat</keyword>
<keyword evidence="2" id="KW-0678">Repressor</keyword>
<dbReference type="EMBL" id="OX395131">
    <property type="protein sequence ID" value="CAI5778324.1"/>
    <property type="molecule type" value="Genomic_DNA"/>
</dbReference>
<feature type="domain" description="C2H2-type" evidence="15">
    <location>
        <begin position="499"/>
        <end position="526"/>
    </location>
</feature>
<feature type="domain" description="C2H2-type" evidence="15">
    <location>
        <begin position="326"/>
        <end position="353"/>
    </location>
</feature>
<feature type="domain" description="C2H2-type" evidence="15">
    <location>
        <begin position="587"/>
        <end position="605"/>
    </location>
</feature>
<dbReference type="SMART" id="SM00355">
    <property type="entry name" value="ZnF_C2H2"/>
    <property type="match status" value="11"/>
</dbReference>
<keyword evidence="10" id="KW-0539">Nucleus</keyword>
<gene>
    <name evidence="16" type="ORF">PODLI_1B032833</name>
</gene>
<keyword evidence="6" id="KW-0862">Zinc</keyword>
<evidence type="ECO:0000256" key="8">
    <source>
        <dbReference type="ARBA" id="ARBA00023125"/>
    </source>
</evidence>
<organism evidence="16 17">
    <name type="scientific">Podarcis lilfordi</name>
    <name type="common">Lilford's wall lizard</name>
    <dbReference type="NCBI Taxonomy" id="74358"/>
    <lineage>
        <taxon>Eukaryota</taxon>
        <taxon>Metazoa</taxon>
        <taxon>Chordata</taxon>
        <taxon>Craniata</taxon>
        <taxon>Vertebrata</taxon>
        <taxon>Euteleostomi</taxon>
        <taxon>Lepidosauria</taxon>
        <taxon>Squamata</taxon>
        <taxon>Bifurcata</taxon>
        <taxon>Unidentata</taxon>
        <taxon>Episquamata</taxon>
        <taxon>Laterata</taxon>
        <taxon>Lacertibaenia</taxon>
        <taxon>Lacertidae</taxon>
        <taxon>Podarcis</taxon>
    </lineage>
</organism>
<dbReference type="SUPFAM" id="SSF57667">
    <property type="entry name" value="beta-beta-alpha zinc fingers"/>
    <property type="match status" value="7"/>
</dbReference>
<dbReference type="GO" id="GO:0003677">
    <property type="term" value="F:DNA binding"/>
    <property type="evidence" value="ECO:0007669"/>
    <property type="project" value="UniProtKB-KW"/>
</dbReference>
<comment type="subcellular location">
    <subcellularLocation>
        <location evidence="1">Nucleus</location>
    </subcellularLocation>
</comment>
<feature type="domain" description="C2H2-type" evidence="15">
    <location>
        <begin position="555"/>
        <end position="583"/>
    </location>
</feature>
<dbReference type="InterPro" id="IPR013087">
    <property type="entry name" value="Znf_C2H2_type"/>
</dbReference>
<evidence type="ECO:0000256" key="9">
    <source>
        <dbReference type="ARBA" id="ARBA00023163"/>
    </source>
</evidence>
<feature type="domain" description="C2H2-type" evidence="15">
    <location>
        <begin position="469"/>
        <end position="493"/>
    </location>
</feature>
<dbReference type="GO" id="GO:0010468">
    <property type="term" value="P:regulation of gene expression"/>
    <property type="evidence" value="ECO:0007669"/>
    <property type="project" value="UniProtKB-ARBA"/>
</dbReference>
<dbReference type="Pfam" id="PF00096">
    <property type="entry name" value="zf-C2H2"/>
    <property type="match status" value="3"/>
</dbReference>
<feature type="compositionally biased region" description="Basic and acidic residues" evidence="14">
    <location>
        <begin position="628"/>
        <end position="637"/>
    </location>
</feature>
<dbReference type="FunFam" id="3.30.160.60:FF:000049">
    <property type="entry name" value="transcriptional repressor CTCF isoform X1"/>
    <property type="match status" value="2"/>
</dbReference>
<evidence type="ECO:0000259" key="15">
    <source>
        <dbReference type="PROSITE" id="PS50157"/>
    </source>
</evidence>
<keyword evidence="7" id="KW-0805">Transcription regulation</keyword>
<dbReference type="PROSITE" id="PS50157">
    <property type="entry name" value="ZINC_FINGER_C2H2_2"/>
    <property type="match status" value="11"/>
</dbReference>
<reference evidence="16" key="1">
    <citation type="submission" date="2022-12" db="EMBL/GenBank/DDBJ databases">
        <authorList>
            <person name="Alioto T."/>
            <person name="Alioto T."/>
            <person name="Gomez Garrido J."/>
        </authorList>
    </citation>
    <scope>NUCLEOTIDE SEQUENCE</scope>
</reference>
<dbReference type="InterPro" id="IPR036236">
    <property type="entry name" value="Znf_C2H2_sf"/>
</dbReference>
<evidence type="ECO:0000256" key="2">
    <source>
        <dbReference type="ARBA" id="ARBA00022491"/>
    </source>
</evidence>
<dbReference type="Gene3D" id="3.30.160.60">
    <property type="entry name" value="Classic Zinc Finger"/>
    <property type="match status" value="8"/>
</dbReference>
<accession>A0AA35KIT4</accession>
<dbReference type="AlphaFoldDB" id="A0AA35KIT4"/>
<keyword evidence="3" id="KW-0479">Metal-binding</keyword>
<keyword evidence="9" id="KW-0804">Transcription</keyword>
<feature type="domain" description="C2H2-type" evidence="15">
    <location>
        <begin position="411"/>
        <end position="438"/>
    </location>
</feature>
<feature type="domain" description="C2H2-type" evidence="15">
    <location>
        <begin position="298"/>
        <end position="325"/>
    </location>
</feature>
<name>A0AA35KIT4_9SAUR</name>
<proteinExistence type="inferred from homology"/>
<evidence type="ECO:0000313" key="17">
    <source>
        <dbReference type="Proteomes" id="UP001178461"/>
    </source>
</evidence>
<evidence type="ECO:0000313" key="16">
    <source>
        <dbReference type="EMBL" id="CAI5778324.1"/>
    </source>
</evidence>
<dbReference type="GO" id="GO:0008270">
    <property type="term" value="F:zinc ion binding"/>
    <property type="evidence" value="ECO:0007669"/>
    <property type="project" value="UniProtKB-KW"/>
</dbReference>
<dbReference type="FunFam" id="3.30.160.60:FF:000420">
    <property type="entry name" value="Putative transcriptional repressor ctcf"/>
    <property type="match status" value="1"/>
</dbReference>
<evidence type="ECO:0000256" key="3">
    <source>
        <dbReference type="ARBA" id="ARBA00022723"/>
    </source>
</evidence>
<protein>
    <recommendedName>
        <fullName evidence="12">CCCTC-binding factor</fullName>
    </recommendedName>
</protein>
<feature type="region of interest" description="Disordered" evidence="14">
    <location>
        <begin position="610"/>
        <end position="644"/>
    </location>
</feature>
<dbReference type="GO" id="GO:0005634">
    <property type="term" value="C:nucleus"/>
    <property type="evidence" value="ECO:0007669"/>
    <property type="project" value="UniProtKB-SubCell"/>
</dbReference>
<evidence type="ECO:0000256" key="14">
    <source>
        <dbReference type="SAM" id="MobiDB-lite"/>
    </source>
</evidence>
<evidence type="ECO:0000256" key="12">
    <source>
        <dbReference type="ARBA" id="ARBA00079129"/>
    </source>
</evidence>
<evidence type="ECO:0000256" key="4">
    <source>
        <dbReference type="ARBA" id="ARBA00022737"/>
    </source>
</evidence>
<evidence type="ECO:0000256" key="7">
    <source>
        <dbReference type="ARBA" id="ARBA00023015"/>
    </source>
</evidence>
<feature type="compositionally biased region" description="Basic and acidic residues" evidence="14">
    <location>
        <begin position="77"/>
        <end position="88"/>
    </location>
</feature>
<keyword evidence="17" id="KW-1185">Reference proteome</keyword>
<evidence type="ECO:0000256" key="1">
    <source>
        <dbReference type="ARBA" id="ARBA00004123"/>
    </source>
</evidence>
<dbReference type="PANTHER" id="PTHR24379">
    <property type="entry name" value="KRAB AND ZINC FINGER DOMAIN-CONTAINING"/>
    <property type="match status" value="1"/>
</dbReference>
<evidence type="ECO:0000256" key="5">
    <source>
        <dbReference type="ARBA" id="ARBA00022771"/>
    </source>
</evidence>
<dbReference type="PROSITE" id="PS00028">
    <property type="entry name" value="ZINC_FINGER_C2H2_1"/>
    <property type="match status" value="8"/>
</dbReference>
<dbReference type="FunFam" id="3.30.160.60:FF:000802">
    <property type="entry name" value="CCCTC-binding factor like"/>
    <property type="match status" value="1"/>
</dbReference>
<evidence type="ECO:0000256" key="10">
    <source>
        <dbReference type="ARBA" id="ARBA00023242"/>
    </source>
</evidence>
<dbReference type="FunFam" id="3.30.160.60:FF:000373">
    <property type="entry name" value="Putative transcriptional repressor ctcf"/>
    <property type="match status" value="1"/>
</dbReference>
<sequence>MGAIFGLPALKRSNGLLLLLLSGSPKHMENARLMEAVPVAPRFSASMQVERFLSIRLLSPAMEDAEPGQQFTKIKGSERVGKIGREEGQLEEGSDTQLPPSTGEGGKSLVLLKTVHLKEGKDDFEVAPPAHQHTLTQQEASILHPFEVVPQSETAEEESLVISLPEVFYAVHETEGVHTHGLKEVQALNHGGERSAEKTPDALRVHVQSQKDRSKYAIAAGGKDQQFFVAEEDGIGHSLAMEEAKPLSGRIEGVASLCHSSENKDLIEAPASKQRLVVTSTNAAMKAHSNRQEGDVLHRCSLCAFACFSASGLHRHVKKHSEEKPHLCHLCLKAFRTVSLLRNHVNTHTGTKPYKCSECDMAFVTSGELSRHRRYKHTLEKPFKCSFCSYCSVEASKLKRHIRSHTGERPYNCTLCTYASRDTYKLKRHMVTHSGEKPFECQICKARFTQAGTLKFHMLHKHEENVPKYQCPHCNTSVARKGDLRIHLRNLHSYIEVPLKCSSCENVFHERYAFRQHKKTHTNEKRFRCDECSYACKQERHMVIHKRTHTGEKPFVCVSCSKRFRQKQLLMVHFKKYHDSSFQPRVYKCPKCGKGYSRWNNMRKHAEKCGELRTVQPSKGNKNKKKENKGSSHDTKEGGAPCVNSQFFAPRIPVGTWEKKEVVLDNEKTGVTCETIFDSMDK</sequence>
<feature type="domain" description="C2H2-type" evidence="15">
    <location>
        <begin position="527"/>
        <end position="554"/>
    </location>
</feature>
<keyword evidence="8" id="KW-0238">DNA-binding</keyword>
<evidence type="ECO:0000256" key="13">
    <source>
        <dbReference type="PROSITE-ProRule" id="PRU00042"/>
    </source>
</evidence>
<feature type="domain" description="C2H2-type" evidence="15">
    <location>
        <begin position="383"/>
        <end position="410"/>
    </location>
</feature>
<comment type="similarity">
    <text evidence="11">Belongs to the CTCF zinc-finger protein family.</text>
</comment>
<feature type="region of interest" description="Disordered" evidence="14">
    <location>
        <begin position="77"/>
        <end position="106"/>
    </location>
</feature>
<evidence type="ECO:0000256" key="6">
    <source>
        <dbReference type="ARBA" id="ARBA00022833"/>
    </source>
</evidence>